<feature type="region of interest" description="Disordered" evidence="1">
    <location>
        <begin position="19"/>
        <end position="41"/>
    </location>
</feature>
<dbReference type="AlphaFoldDB" id="A0A0B5EUF5"/>
<evidence type="ECO:0000313" key="3">
    <source>
        <dbReference type="Proteomes" id="UP000031523"/>
    </source>
</evidence>
<feature type="compositionally biased region" description="Basic residues" evidence="1">
    <location>
        <begin position="19"/>
        <end position="29"/>
    </location>
</feature>
<dbReference type="KEGG" id="sals:SLNWT_6102"/>
<organism evidence="2 3">
    <name type="scientific">Streptomyces albus (strain ATCC 21838 / DSM 41398 / FERM P-419 / JCM 4703 / NBRC 107858)</name>
    <dbReference type="NCBI Taxonomy" id="1081613"/>
    <lineage>
        <taxon>Bacteria</taxon>
        <taxon>Bacillati</taxon>
        <taxon>Actinomycetota</taxon>
        <taxon>Actinomycetes</taxon>
        <taxon>Kitasatosporales</taxon>
        <taxon>Streptomycetaceae</taxon>
        <taxon>Streptomyces</taxon>
    </lineage>
</organism>
<dbReference type="Proteomes" id="UP000031523">
    <property type="component" value="Chromosome"/>
</dbReference>
<evidence type="ECO:0000313" key="2">
    <source>
        <dbReference type="EMBL" id="AJE86478.1"/>
    </source>
</evidence>
<evidence type="ECO:0000256" key="1">
    <source>
        <dbReference type="SAM" id="MobiDB-lite"/>
    </source>
</evidence>
<gene>
    <name evidence="2" type="ORF">SLNWT_6102</name>
</gene>
<proteinExistence type="predicted"/>
<protein>
    <submittedName>
        <fullName evidence="2">Uncharacterized protein</fullName>
    </submittedName>
</protein>
<name>A0A0B5EUF5_STRA4</name>
<dbReference type="EMBL" id="CP010519">
    <property type="protein sequence ID" value="AJE86478.1"/>
    <property type="molecule type" value="Genomic_DNA"/>
</dbReference>
<accession>A0A0B5EUF5</accession>
<reference evidence="2 3" key="1">
    <citation type="submission" date="2015-01" db="EMBL/GenBank/DDBJ databases">
        <title>Enhanced salinomycin production by adjusting the supply of polyketide extender units in Streptomyce albus DSM 41398.</title>
        <authorList>
            <person name="Lu C."/>
        </authorList>
    </citation>
    <scope>NUCLEOTIDE SEQUENCE [LARGE SCALE GENOMIC DNA]</scope>
    <source>
        <strain evidence="3">ATCC 21838 / DSM 41398 / FERM P-419 / JCM 4703 / NBRC 107858</strain>
    </source>
</reference>
<sequence>MQCGSRILCESSATSSCRKRRGSWRRRSLGHSDAPGPGHATCPDTALVGECPSRIRPHRVIRAPSSATRLRRTGGREVTCAAFRARSVAGSSLLWSLLPW</sequence>
<keyword evidence="3" id="KW-1185">Reference proteome</keyword>